<feature type="active site" evidence="2">
    <location>
        <position position="129"/>
    </location>
</feature>
<feature type="domain" description="Peptidase A1" evidence="6">
    <location>
        <begin position="111"/>
        <end position="505"/>
    </location>
</feature>
<dbReference type="InterPro" id="IPR001461">
    <property type="entry name" value="Aspartic_peptidase_A1"/>
</dbReference>
<dbReference type="GO" id="GO:0006508">
    <property type="term" value="P:proteolysis"/>
    <property type="evidence" value="ECO:0007669"/>
    <property type="project" value="InterPro"/>
</dbReference>
<evidence type="ECO:0000313" key="8">
    <source>
        <dbReference type="Proteomes" id="UP000076874"/>
    </source>
</evidence>
<feature type="region of interest" description="Disordered" evidence="4">
    <location>
        <begin position="20"/>
        <end position="46"/>
    </location>
</feature>
<dbReference type="GO" id="GO:0005576">
    <property type="term" value="C:extracellular region"/>
    <property type="evidence" value="ECO:0007669"/>
    <property type="project" value="TreeGrafter"/>
</dbReference>
<keyword evidence="5" id="KW-0732">Signal</keyword>
<comment type="similarity">
    <text evidence="1">Belongs to the peptidase A1 family.</text>
</comment>
<feature type="compositionally biased region" description="Basic and acidic residues" evidence="4">
    <location>
        <begin position="80"/>
        <end position="91"/>
    </location>
</feature>
<dbReference type="PANTHER" id="PTHR47965:SF101">
    <property type="entry name" value="HYPOTHETICAL ASPARTYL PROTEASE (EUROFUNG)-RELATED"/>
    <property type="match status" value="1"/>
</dbReference>
<evidence type="ECO:0000256" key="2">
    <source>
        <dbReference type="PIRSR" id="PIRSR601461-1"/>
    </source>
</evidence>
<accession>A0A167QE09</accession>
<evidence type="ECO:0000259" key="6">
    <source>
        <dbReference type="PROSITE" id="PS51767"/>
    </source>
</evidence>
<dbReference type="STRING" id="1081102.A0A167QE09"/>
<dbReference type="Proteomes" id="UP000076874">
    <property type="component" value="Unassembled WGS sequence"/>
</dbReference>
<organism evidence="7 8">
    <name type="scientific">Niveomyces insectorum RCEF 264</name>
    <dbReference type="NCBI Taxonomy" id="1081102"/>
    <lineage>
        <taxon>Eukaryota</taxon>
        <taxon>Fungi</taxon>
        <taxon>Dikarya</taxon>
        <taxon>Ascomycota</taxon>
        <taxon>Pezizomycotina</taxon>
        <taxon>Sordariomycetes</taxon>
        <taxon>Hypocreomycetidae</taxon>
        <taxon>Hypocreales</taxon>
        <taxon>Cordycipitaceae</taxon>
        <taxon>Niveomyces</taxon>
    </lineage>
</organism>
<feature type="disulfide bond" evidence="3">
    <location>
        <begin position="384"/>
        <end position="463"/>
    </location>
</feature>
<dbReference type="GO" id="GO:0004190">
    <property type="term" value="F:aspartic-type endopeptidase activity"/>
    <property type="evidence" value="ECO:0007669"/>
    <property type="project" value="InterPro"/>
</dbReference>
<reference evidence="7 8" key="1">
    <citation type="journal article" date="2016" name="Genome Biol. Evol.">
        <title>Divergent and convergent evolution of fungal pathogenicity.</title>
        <authorList>
            <person name="Shang Y."/>
            <person name="Xiao G."/>
            <person name="Zheng P."/>
            <person name="Cen K."/>
            <person name="Zhan S."/>
            <person name="Wang C."/>
        </authorList>
    </citation>
    <scope>NUCLEOTIDE SEQUENCE [LARGE SCALE GENOMIC DNA]</scope>
    <source>
        <strain evidence="7 8">RCEF 264</strain>
    </source>
</reference>
<sequence length="533" mass="56309">MKVLVSSLLALPLTLAAPGAHAPRVPSVSSSVLHRPHLQQLQQQQQQQGGILSLSLRKTVGPPAMTASAARRLHRLRRERAQTADDVDPRALRASPPLPPHQGLIDRSEYYLADLGIGTPPQNVSLLVDTGGWVTWVNPDCARALRLAECNALPAYNPSASNPPPRKVHGLDQVIMYGDFMGASLEGYADVFTWGGSDAAAGNGSSHTTGGTHVPNQPFAVANLTLGLSTGILGLAPDGAGGFDSAVSNYSVVSTLAAQGLTASRTFSLAYNRVVDMGAHGGTLVFGGVDKNRFTGPLVRTPISPLDDNVDAWRYWAHVTNIAHERPDGTAGVRNATNGFGATYMLDSGTTGIYVERGYFDQVLAELNLTRDPLRAEGFPAVDCSYANASNLGALSFTFAGVPLPVPSSSNTTWTNTTWTNTTTPSTPTNATAPGVTIRVPYASLVHPMMYKDPFIVPSPNACFLALSSGGNAYDDGDTFPILGVEFFKAAYAVFDWDNREMAFAQGTDCGAPDLVPIGKGPHAIPDVKGNCK</sequence>
<dbReference type="Pfam" id="PF00026">
    <property type="entry name" value="Asp"/>
    <property type="match status" value="1"/>
</dbReference>
<dbReference type="Gene3D" id="2.40.70.10">
    <property type="entry name" value="Acid Proteases"/>
    <property type="match status" value="2"/>
</dbReference>
<evidence type="ECO:0000256" key="3">
    <source>
        <dbReference type="PIRSR" id="PIRSR601461-2"/>
    </source>
</evidence>
<feature type="active site" evidence="2">
    <location>
        <position position="347"/>
    </location>
</feature>
<comment type="caution">
    <text evidence="7">The sequence shown here is derived from an EMBL/GenBank/DDBJ whole genome shotgun (WGS) entry which is preliminary data.</text>
</comment>
<feature type="chain" id="PRO_5007891510" evidence="5">
    <location>
        <begin position="17"/>
        <end position="533"/>
    </location>
</feature>
<evidence type="ECO:0000256" key="4">
    <source>
        <dbReference type="SAM" id="MobiDB-lite"/>
    </source>
</evidence>
<dbReference type="AlphaFoldDB" id="A0A167QE09"/>
<dbReference type="InterPro" id="IPR021109">
    <property type="entry name" value="Peptidase_aspartic_dom_sf"/>
</dbReference>
<evidence type="ECO:0000256" key="5">
    <source>
        <dbReference type="SAM" id="SignalP"/>
    </source>
</evidence>
<evidence type="ECO:0000313" key="7">
    <source>
        <dbReference type="EMBL" id="OAA57554.1"/>
    </source>
</evidence>
<dbReference type="InterPro" id="IPR033121">
    <property type="entry name" value="PEPTIDASE_A1"/>
</dbReference>
<dbReference type="EMBL" id="AZHD01000014">
    <property type="protein sequence ID" value="OAA57554.1"/>
    <property type="molecule type" value="Genomic_DNA"/>
</dbReference>
<dbReference type="GO" id="GO:0009277">
    <property type="term" value="C:fungal-type cell wall"/>
    <property type="evidence" value="ECO:0007669"/>
    <property type="project" value="TreeGrafter"/>
</dbReference>
<protein>
    <submittedName>
        <fullName evidence="7">Peptidase aspartic</fullName>
    </submittedName>
</protein>
<keyword evidence="3" id="KW-1015">Disulfide bond</keyword>
<dbReference type="PROSITE" id="PS51767">
    <property type="entry name" value="PEPTIDASE_A1"/>
    <property type="match status" value="1"/>
</dbReference>
<dbReference type="OrthoDB" id="771136at2759"/>
<proteinExistence type="inferred from homology"/>
<dbReference type="PANTHER" id="PTHR47965">
    <property type="entry name" value="ASPARTYL PROTEASE-RELATED"/>
    <property type="match status" value="1"/>
</dbReference>
<evidence type="ECO:0000256" key="1">
    <source>
        <dbReference type="ARBA" id="ARBA00007447"/>
    </source>
</evidence>
<dbReference type="GO" id="GO:0031505">
    <property type="term" value="P:fungal-type cell wall organization"/>
    <property type="evidence" value="ECO:0007669"/>
    <property type="project" value="TreeGrafter"/>
</dbReference>
<dbReference type="PRINTS" id="PR00792">
    <property type="entry name" value="PEPSIN"/>
</dbReference>
<feature type="signal peptide" evidence="5">
    <location>
        <begin position="1"/>
        <end position="16"/>
    </location>
</feature>
<dbReference type="SUPFAM" id="SSF50630">
    <property type="entry name" value="Acid proteases"/>
    <property type="match status" value="1"/>
</dbReference>
<feature type="region of interest" description="Disordered" evidence="4">
    <location>
        <begin position="80"/>
        <end position="99"/>
    </location>
</feature>
<gene>
    <name evidence="7" type="ORF">SPI_07213</name>
</gene>
<keyword evidence="8" id="KW-1185">Reference proteome</keyword>
<name>A0A167QE09_9HYPO</name>